<reference evidence="4" key="1">
    <citation type="journal article" date="2008" name="Nat. Genet.">
        <title>The Pristionchus pacificus genome provides a unique perspective on nematode lifestyle and parasitism.</title>
        <authorList>
            <person name="Dieterich C."/>
            <person name="Clifton S.W."/>
            <person name="Schuster L.N."/>
            <person name="Chinwalla A."/>
            <person name="Delehaunty K."/>
            <person name="Dinkelacker I."/>
            <person name="Fulton L."/>
            <person name="Fulton R."/>
            <person name="Godfrey J."/>
            <person name="Minx P."/>
            <person name="Mitreva M."/>
            <person name="Roeseler W."/>
            <person name="Tian H."/>
            <person name="Witte H."/>
            <person name="Yang S.P."/>
            <person name="Wilson R.K."/>
            <person name="Sommer R.J."/>
        </authorList>
    </citation>
    <scope>NUCLEOTIDE SEQUENCE [LARGE SCALE GENOMIC DNA]</scope>
    <source>
        <strain evidence="4">PS312</strain>
    </source>
</reference>
<evidence type="ECO:0000256" key="1">
    <source>
        <dbReference type="SAM" id="MobiDB-lite"/>
    </source>
</evidence>
<proteinExistence type="predicted"/>
<feature type="compositionally biased region" description="Polar residues" evidence="1">
    <location>
        <begin position="137"/>
        <end position="147"/>
    </location>
</feature>
<accession>A0A2A6BHS3</accession>
<feature type="compositionally biased region" description="Basic and acidic residues" evidence="1">
    <location>
        <begin position="123"/>
        <end position="136"/>
    </location>
</feature>
<organism evidence="3 4">
    <name type="scientific">Pristionchus pacificus</name>
    <name type="common">Parasitic nematode worm</name>
    <dbReference type="NCBI Taxonomy" id="54126"/>
    <lineage>
        <taxon>Eukaryota</taxon>
        <taxon>Metazoa</taxon>
        <taxon>Ecdysozoa</taxon>
        <taxon>Nematoda</taxon>
        <taxon>Chromadorea</taxon>
        <taxon>Rhabditida</taxon>
        <taxon>Rhabditina</taxon>
        <taxon>Diplogasteromorpha</taxon>
        <taxon>Diplogasteroidea</taxon>
        <taxon>Neodiplogasteridae</taxon>
        <taxon>Pristionchus</taxon>
    </lineage>
</organism>
<accession>A0A8R1Z5J4</accession>
<dbReference type="Gene3D" id="3.30.160.60">
    <property type="entry name" value="Classic Zinc Finger"/>
    <property type="match status" value="1"/>
</dbReference>
<dbReference type="EnsemblMetazoa" id="PPA46190.1">
    <property type="protein sequence ID" value="PPA46190.1"/>
    <property type="gene ID" value="WBGene00284559"/>
</dbReference>
<reference evidence="3" key="2">
    <citation type="submission" date="2022-06" db="UniProtKB">
        <authorList>
            <consortium name="EnsemblMetazoa"/>
        </authorList>
    </citation>
    <scope>IDENTIFICATION</scope>
    <source>
        <strain evidence="3">PS312</strain>
    </source>
</reference>
<dbReference type="OrthoDB" id="7773830at2759"/>
<dbReference type="PROSITE" id="PS00028">
    <property type="entry name" value="ZINC_FINGER_C2H2_1"/>
    <property type="match status" value="1"/>
</dbReference>
<gene>
    <name evidence="3" type="primary">WBGene00284559</name>
</gene>
<keyword evidence="2" id="KW-0732">Signal</keyword>
<dbReference type="AlphaFoldDB" id="A0A2A6BHS3"/>
<name>A0A2A6BHS3_PRIPA</name>
<dbReference type="InterPro" id="IPR013087">
    <property type="entry name" value="Znf_C2H2_type"/>
</dbReference>
<feature type="compositionally biased region" description="Acidic residues" evidence="1">
    <location>
        <begin position="155"/>
        <end position="176"/>
    </location>
</feature>
<sequence>MTEGRWCLFELAIVVLESTQTLVVAGHPQLLQKYRMISRKVNDNEARERRGEMRKAEEEEMTEAELKRHMEAHKRGTVKRLERRRTKLCTLCPKKFRKDIELDIHLKRHEDMKSVNASYFQKGRVDNKQMHTERPLRTSTKIATSPEMNEKDDNSSDDYEESGAWSDEMESEQDDD</sequence>
<feature type="signal peptide" evidence="2">
    <location>
        <begin position="1"/>
        <end position="25"/>
    </location>
</feature>
<keyword evidence="4" id="KW-1185">Reference proteome</keyword>
<evidence type="ECO:0000313" key="3">
    <source>
        <dbReference type="EnsemblMetazoa" id="PPA46190.1"/>
    </source>
</evidence>
<feature type="chain" id="PRO_5043915660" evidence="2">
    <location>
        <begin position="26"/>
        <end position="176"/>
    </location>
</feature>
<evidence type="ECO:0000313" key="4">
    <source>
        <dbReference type="Proteomes" id="UP000005239"/>
    </source>
</evidence>
<protein>
    <submittedName>
        <fullName evidence="3">C2H2-type domain-containing protein</fullName>
    </submittedName>
</protein>
<dbReference type="PROSITE" id="PS50157">
    <property type="entry name" value="ZINC_FINGER_C2H2_2"/>
    <property type="match status" value="1"/>
</dbReference>
<evidence type="ECO:0000256" key="2">
    <source>
        <dbReference type="SAM" id="SignalP"/>
    </source>
</evidence>
<dbReference type="Proteomes" id="UP000005239">
    <property type="component" value="Unassembled WGS sequence"/>
</dbReference>
<feature type="region of interest" description="Disordered" evidence="1">
    <location>
        <begin position="122"/>
        <end position="176"/>
    </location>
</feature>